<dbReference type="InterPro" id="IPR050611">
    <property type="entry name" value="ABCF"/>
</dbReference>
<evidence type="ECO:0000256" key="4">
    <source>
        <dbReference type="SAM" id="Coils"/>
    </source>
</evidence>
<name>A0A0V0QTC3_PSEPJ</name>
<dbReference type="OrthoDB" id="2110130at2759"/>
<dbReference type="FunCoup" id="A0A0V0QTC3">
    <property type="interactions" value="324"/>
</dbReference>
<dbReference type="SUPFAM" id="SSF52540">
    <property type="entry name" value="P-loop containing nucleoside triphosphate hydrolases"/>
    <property type="match status" value="2"/>
</dbReference>
<keyword evidence="7" id="KW-1185">Reference proteome</keyword>
<keyword evidence="2" id="KW-0547">Nucleotide-binding</keyword>
<comment type="caution">
    <text evidence="6">The sequence shown here is derived from an EMBL/GenBank/DDBJ whole genome shotgun (WGS) entry which is preliminary data.</text>
</comment>
<dbReference type="Proteomes" id="UP000054937">
    <property type="component" value="Unassembled WGS sequence"/>
</dbReference>
<accession>A0A0V0QTC3</accession>
<dbReference type="Pfam" id="PF12848">
    <property type="entry name" value="ABC_tran_Xtn"/>
    <property type="match status" value="1"/>
</dbReference>
<keyword evidence="1" id="KW-0677">Repeat</keyword>
<dbReference type="AlphaFoldDB" id="A0A0V0QTC3"/>
<evidence type="ECO:0000256" key="3">
    <source>
        <dbReference type="ARBA" id="ARBA00022840"/>
    </source>
</evidence>
<proteinExistence type="predicted"/>
<feature type="domain" description="ABC transporter" evidence="5">
    <location>
        <begin position="70"/>
        <end position="314"/>
    </location>
</feature>
<gene>
    <name evidence="6" type="ORF">PPERSA_09781</name>
</gene>
<dbReference type="InterPro" id="IPR003593">
    <property type="entry name" value="AAA+_ATPase"/>
</dbReference>
<dbReference type="InterPro" id="IPR027417">
    <property type="entry name" value="P-loop_NTPase"/>
</dbReference>
<evidence type="ECO:0000256" key="1">
    <source>
        <dbReference type="ARBA" id="ARBA00022737"/>
    </source>
</evidence>
<dbReference type="Pfam" id="PF00005">
    <property type="entry name" value="ABC_tran"/>
    <property type="match status" value="2"/>
</dbReference>
<dbReference type="InterPro" id="IPR003439">
    <property type="entry name" value="ABC_transporter-like_ATP-bd"/>
</dbReference>
<dbReference type="GO" id="GO:0005524">
    <property type="term" value="F:ATP binding"/>
    <property type="evidence" value="ECO:0007669"/>
    <property type="project" value="UniProtKB-KW"/>
</dbReference>
<evidence type="ECO:0000259" key="5">
    <source>
        <dbReference type="PROSITE" id="PS50893"/>
    </source>
</evidence>
<keyword evidence="6" id="KW-0378">Hydrolase</keyword>
<organism evidence="6 7">
    <name type="scientific">Pseudocohnilembus persalinus</name>
    <name type="common">Ciliate</name>
    <dbReference type="NCBI Taxonomy" id="266149"/>
    <lineage>
        <taxon>Eukaryota</taxon>
        <taxon>Sar</taxon>
        <taxon>Alveolata</taxon>
        <taxon>Ciliophora</taxon>
        <taxon>Intramacronucleata</taxon>
        <taxon>Oligohymenophorea</taxon>
        <taxon>Scuticociliatia</taxon>
        <taxon>Philasterida</taxon>
        <taxon>Pseudocohnilembidae</taxon>
        <taxon>Pseudocohnilembus</taxon>
    </lineage>
</organism>
<dbReference type="FunFam" id="3.40.50.300:FF:000104">
    <property type="entry name" value="ATP-binding cassette sub-family F member 3"/>
    <property type="match status" value="1"/>
</dbReference>
<dbReference type="PANTHER" id="PTHR19211:SF117">
    <property type="entry name" value="ATP-BINDING CASSETTE SUB-FAMILY F MEMBER 3"/>
    <property type="match status" value="1"/>
</dbReference>
<dbReference type="Gene3D" id="3.40.50.300">
    <property type="entry name" value="P-loop containing nucleotide triphosphate hydrolases"/>
    <property type="match status" value="2"/>
</dbReference>
<dbReference type="PROSITE" id="PS50893">
    <property type="entry name" value="ABC_TRANSPORTER_2"/>
    <property type="match status" value="2"/>
</dbReference>
<evidence type="ECO:0000256" key="2">
    <source>
        <dbReference type="ARBA" id="ARBA00022741"/>
    </source>
</evidence>
<dbReference type="FunFam" id="3.40.50.300:FF:000011">
    <property type="entry name" value="Putative ABC transporter ATP-binding component"/>
    <property type="match status" value="1"/>
</dbReference>
<keyword evidence="4" id="KW-0175">Coiled coil</keyword>
<dbReference type="EMBL" id="LDAU01000105">
    <property type="protein sequence ID" value="KRX05641.1"/>
    <property type="molecule type" value="Genomic_DNA"/>
</dbReference>
<feature type="domain" description="ABC transporter" evidence="5">
    <location>
        <begin position="381"/>
        <end position="594"/>
    </location>
</feature>
<dbReference type="CDD" id="cd03221">
    <property type="entry name" value="ABCF_EF-3"/>
    <property type="match status" value="2"/>
</dbReference>
<dbReference type="InterPro" id="IPR032781">
    <property type="entry name" value="ABC_tran_Xtn"/>
</dbReference>
<sequence>MDPSYKCPNQELEIGDFVKKNKKSKKREKLQKNFLEKERKQIEETGGNISDLPPIRVRHDRDASNGNLDIILDNINVSAGGKDLLINTSFQVNYGQKYGFVGRNGIGKTTFLSALARGDLEGVPKHIQILAVEQEISGIQKTPLDYVLETDLERTELMTEQERLLEVQGVEEGAADQLQEVMDKLEAIDAHTAEDRAIAILKGLGFDSEMQNRPTKSLSGGWRMRVALARALFVRPDVLLLDEPTNHLDLDAVMWLEDYINKCEFTVVIVSHDRSFLNSVCDNIIHIHNRKMIFYKGNYDQYEKTRQEMEQNQMKLYTKQQKEATHIQAFIDKYRATKQLSSLVQSRIKALQKMSLIESVVQDDEIKFVFPEAGKCSVPFLQLENATFGYDAEKPILKNVNLIIDDTTRIALVGPNGAGKSTLLKMLLGKNEPQDGFQKKNPQCRVAYFNQHHMDQLDLAVSPAEQLIKMFPGESQEKYRSHLSKFGITSKLQTQQQKFLSGGQKSRVALAIAAWLQPHLMILDEPTNHLDIDAVSALTVALNTWDGGVLVVSHDEHFISNVCNEIWVVRDQQVKKFNGGFEDYKEMLREEMNL</sequence>
<dbReference type="GO" id="GO:0016887">
    <property type="term" value="F:ATP hydrolysis activity"/>
    <property type="evidence" value="ECO:0007669"/>
    <property type="project" value="InterPro"/>
</dbReference>
<evidence type="ECO:0000313" key="7">
    <source>
        <dbReference type="Proteomes" id="UP000054937"/>
    </source>
</evidence>
<protein>
    <submittedName>
        <fullName evidence="6">p-loop containing nucleoside triphosphate hydrolase</fullName>
    </submittedName>
</protein>
<dbReference type="OMA" id="HVKVGFL"/>
<evidence type="ECO:0000313" key="6">
    <source>
        <dbReference type="EMBL" id="KRX05641.1"/>
    </source>
</evidence>
<dbReference type="PANTHER" id="PTHR19211">
    <property type="entry name" value="ATP-BINDING TRANSPORT PROTEIN-RELATED"/>
    <property type="match status" value="1"/>
</dbReference>
<dbReference type="InterPro" id="IPR017871">
    <property type="entry name" value="ABC_transporter-like_CS"/>
</dbReference>
<dbReference type="PROSITE" id="PS00211">
    <property type="entry name" value="ABC_TRANSPORTER_1"/>
    <property type="match status" value="2"/>
</dbReference>
<feature type="coiled-coil region" evidence="4">
    <location>
        <begin position="292"/>
        <end position="319"/>
    </location>
</feature>
<keyword evidence="3" id="KW-0067">ATP-binding</keyword>
<dbReference type="InParanoid" id="A0A0V0QTC3"/>
<dbReference type="SMART" id="SM00382">
    <property type="entry name" value="AAA"/>
    <property type="match status" value="2"/>
</dbReference>
<reference evidence="6 7" key="1">
    <citation type="journal article" date="2015" name="Sci. Rep.">
        <title>Genome of the facultative scuticociliatosis pathogen Pseudocohnilembus persalinus provides insight into its virulence through horizontal gene transfer.</title>
        <authorList>
            <person name="Xiong J."/>
            <person name="Wang G."/>
            <person name="Cheng J."/>
            <person name="Tian M."/>
            <person name="Pan X."/>
            <person name="Warren A."/>
            <person name="Jiang C."/>
            <person name="Yuan D."/>
            <person name="Miao W."/>
        </authorList>
    </citation>
    <scope>NUCLEOTIDE SEQUENCE [LARGE SCALE GENOMIC DNA]</scope>
    <source>
        <strain evidence="6">36N120E</strain>
    </source>
</reference>